<reference evidence="1 3" key="3">
    <citation type="journal article" name="Genome Announc.">
        <title>Complete Genome Sequence of Pseudomonas balearica DSM 6083T.</title>
        <authorList>
            <person name="Bennasar-Figueras A."/>
            <person name="Salva-Serra F."/>
            <person name="Jaen-Luchoro D."/>
            <person name="Segui C."/>
            <person name="Aliaga F."/>
            <person name="Busquets A."/>
            <person name="Gomila M."/>
            <person name="Moore E.R."/>
            <person name="Lalucat J."/>
        </authorList>
    </citation>
    <scope>NUCLEOTIDE SEQUENCE [LARGE SCALE GENOMIC DNA]</scope>
    <source>
        <strain evidence="3">DSM 6083</strain>
        <strain evidence="1">DSM6083</strain>
    </source>
</reference>
<dbReference type="Pfam" id="PF10982">
    <property type="entry name" value="DUF2789"/>
    <property type="match status" value="1"/>
</dbReference>
<protein>
    <recommendedName>
        <fullName evidence="5">DUF2789 domain-containing protein</fullName>
    </recommendedName>
</protein>
<dbReference type="RefSeq" id="WP_041106538.1">
    <property type="nucleotide sequence ID" value="NZ_CP007511.1"/>
</dbReference>
<name>A0A8D4C7F7_9GAMM</name>
<gene>
    <name evidence="1" type="ORF">CL52_12740</name>
    <name evidence="2" type="ORF">SAMN05660875_10228</name>
</gene>
<evidence type="ECO:0008006" key="5">
    <source>
        <dbReference type="Google" id="ProtNLM"/>
    </source>
</evidence>
<dbReference type="AlphaFoldDB" id="A0A8D4C7F7"/>
<sequence length="86" mass="9631">MEPVSKTLELLFEQLGLPSDQAGIDAFIAEHYPLPDDVKLTEASFWSPGQAQMLREALASDDAWEPVVDELNVLLHENRDRAGEPR</sequence>
<evidence type="ECO:0000313" key="3">
    <source>
        <dbReference type="Proteomes" id="UP000031271"/>
    </source>
</evidence>
<proteinExistence type="predicted"/>
<reference evidence="2 4" key="2">
    <citation type="submission" date="2016-10" db="EMBL/GenBank/DDBJ databases">
        <authorList>
            <person name="Varghese N."/>
            <person name="Submissions S."/>
        </authorList>
    </citation>
    <scope>NUCLEOTIDE SEQUENCE [LARGE SCALE GENOMIC DNA]</scope>
    <source>
        <strain evidence="2 4">DSM 6083</strain>
    </source>
</reference>
<reference evidence="3" key="1">
    <citation type="submission" date="2014-03" db="EMBL/GenBank/DDBJ databases">
        <title>Complete genome of Pseudomonas balearica DSM 6083T, a sewage water isolate from an enrichment with 2-methylnaphthalene.</title>
        <authorList>
            <person name="Salva-Serra F."/>
            <person name="Jaen-Luchoro D."/>
            <person name="Busquets A."/>
            <person name="Pena A."/>
            <person name="Gomila M."/>
            <person name="Bosch R."/>
            <person name="Nogales B."/>
            <person name="Garcia-Valdes E."/>
            <person name="Lalucat J."/>
            <person name="Bennasar A."/>
        </authorList>
    </citation>
    <scope>NUCLEOTIDE SEQUENCE [LARGE SCALE GENOMIC DNA]</scope>
    <source>
        <strain evidence="3">DSM 6083</strain>
    </source>
</reference>
<evidence type="ECO:0000313" key="4">
    <source>
        <dbReference type="Proteomes" id="UP000182276"/>
    </source>
</evidence>
<dbReference type="KEGG" id="pbm:CL52_12740"/>
<dbReference type="EMBL" id="CP007511">
    <property type="protein sequence ID" value="AJE15857.1"/>
    <property type="molecule type" value="Genomic_DNA"/>
</dbReference>
<dbReference type="GeneID" id="77260770"/>
<evidence type="ECO:0000313" key="1">
    <source>
        <dbReference type="EMBL" id="AJE15857.1"/>
    </source>
</evidence>
<keyword evidence="4" id="KW-1185">Reference proteome</keyword>
<accession>A0A8D4C7F7</accession>
<dbReference type="InterPro" id="IPR021250">
    <property type="entry name" value="DUF2789"/>
</dbReference>
<organism evidence="1 3">
    <name type="scientific">Stutzerimonas balearica DSM 6083</name>
    <dbReference type="NCBI Taxonomy" id="1123016"/>
    <lineage>
        <taxon>Bacteria</taxon>
        <taxon>Pseudomonadati</taxon>
        <taxon>Pseudomonadota</taxon>
        <taxon>Gammaproteobacteria</taxon>
        <taxon>Pseudomonadales</taxon>
        <taxon>Pseudomonadaceae</taxon>
        <taxon>Stutzerimonas</taxon>
    </lineage>
</organism>
<dbReference type="InterPro" id="IPR038086">
    <property type="entry name" value="DUF2789_sf"/>
</dbReference>
<evidence type="ECO:0000313" key="2">
    <source>
        <dbReference type="EMBL" id="SDM06874.1"/>
    </source>
</evidence>
<dbReference type="Proteomes" id="UP000031271">
    <property type="component" value="Chromosome"/>
</dbReference>
<dbReference type="Proteomes" id="UP000182276">
    <property type="component" value="Unassembled WGS sequence"/>
</dbReference>
<dbReference type="EMBL" id="FNHO01000002">
    <property type="protein sequence ID" value="SDM06874.1"/>
    <property type="molecule type" value="Genomic_DNA"/>
</dbReference>
<dbReference type="Gene3D" id="1.10.10.1130">
    <property type="entry name" value="Uncharacterised protein PF10982, DUF2789"/>
    <property type="match status" value="1"/>
</dbReference>